<organism evidence="4 5">
    <name type="scientific">Actinobacillus equuli</name>
    <dbReference type="NCBI Taxonomy" id="718"/>
    <lineage>
        <taxon>Bacteria</taxon>
        <taxon>Pseudomonadati</taxon>
        <taxon>Pseudomonadota</taxon>
        <taxon>Gammaproteobacteria</taxon>
        <taxon>Pasteurellales</taxon>
        <taxon>Pasteurellaceae</taxon>
        <taxon>Actinobacillus</taxon>
    </lineage>
</organism>
<evidence type="ECO:0000256" key="1">
    <source>
        <dbReference type="SAM" id="MobiDB-lite"/>
    </source>
</evidence>
<dbReference type="InterPro" id="IPR011250">
    <property type="entry name" value="OMP/PagP_B-barrel"/>
</dbReference>
<keyword evidence="2" id="KW-0732">Signal</keyword>
<evidence type="ECO:0000259" key="3">
    <source>
        <dbReference type="Pfam" id="PF01298"/>
    </source>
</evidence>
<dbReference type="AlphaFoldDB" id="A0AAX3FL16"/>
<evidence type="ECO:0000313" key="5">
    <source>
        <dbReference type="Proteomes" id="UP000268529"/>
    </source>
</evidence>
<dbReference type="PROSITE" id="PS51257">
    <property type="entry name" value="PROKAR_LIPOPROTEIN"/>
    <property type="match status" value="1"/>
</dbReference>
<accession>A0AAX3FL16</accession>
<dbReference type="Proteomes" id="UP000268529">
    <property type="component" value="Chromosome"/>
</dbReference>
<dbReference type="EMBL" id="LR134310">
    <property type="protein sequence ID" value="VEE90412.1"/>
    <property type="molecule type" value="Genomic_DNA"/>
</dbReference>
<keyword evidence="4" id="KW-0449">Lipoprotein</keyword>
<dbReference type="Gene3D" id="2.40.160.90">
    <property type="match status" value="1"/>
</dbReference>
<proteinExistence type="predicted"/>
<dbReference type="InterPro" id="IPR001677">
    <property type="entry name" value="TbpB_B_D"/>
</dbReference>
<dbReference type="RefSeq" id="WP_039197852.1">
    <property type="nucleotide sequence ID" value="NZ_LR134310.1"/>
</dbReference>
<feature type="region of interest" description="Disordered" evidence="1">
    <location>
        <begin position="24"/>
        <end position="56"/>
    </location>
</feature>
<protein>
    <submittedName>
        <fullName evidence="4">Lipoprotein_5 domain-containing protein</fullName>
    </submittedName>
</protein>
<name>A0AAX3FL16_ACTEU</name>
<feature type="signal peptide" evidence="2">
    <location>
        <begin position="1"/>
        <end position="19"/>
    </location>
</feature>
<dbReference type="Pfam" id="PF01298">
    <property type="entry name" value="TbpB_B_D"/>
    <property type="match status" value="1"/>
</dbReference>
<sequence>MKKLPLTLLTVACSFALTACYSSGGGGGSTEPPKIDKAKSAKNPPAAGSNSSTNTSAKNANSKFFSAVNDGFATKESTLLSGVILNTSGNGSFKGINPSKNDDLDALDIDGTKITLFNVDDKLREIAVENLKTLSNKDLDPLANKKLSGYVGSQGQYGERGLDFKAVRYGVAIINNVGHPFVQGFLTPETGNISVRGEYYYPIEAKGSFKYTGFAVYGSGNDYKQLTSEVIADFTNKKVKVDLAGDATKLSFGGDINGNTFSGTSKDGIETKGAFYGSLARDVGGVFNYAKEGKNGAFGASNKRSDTTTVTEF</sequence>
<dbReference type="GeneID" id="92743411"/>
<evidence type="ECO:0000256" key="2">
    <source>
        <dbReference type="SAM" id="SignalP"/>
    </source>
</evidence>
<feature type="chain" id="PRO_5043544974" evidence="2">
    <location>
        <begin position="20"/>
        <end position="313"/>
    </location>
</feature>
<evidence type="ECO:0000313" key="4">
    <source>
        <dbReference type="EMBL" id="VEE90412.1"/>
    </source>
</evidence>
<dbReference type="SUPFAM" id="SSF56925">
    <property type="entry name" value="OMPA-like"/>
    <property type="match status" value="1"/>
</dbReference>
<feature type="domain" description="Transferrin-binding protein B C-lobe/N-lobe beta-barrel" evidence="3">
    <location>
        <begin position="188"/>
        <end position="301"/>
    </location>
</feature>
<gene>
    <name evidence="4" type="ORF">NCTC8529_00795</name>
</gene>
<reference evidence="4 5" key="1">
    <citation type="submission" date="2018-12" db="EMBL/GenBank/DDBJ databases">
        <authorList>
            <consortium name="Pathogen Informatics"/>
        </authorList>
    </citation>
    <scope>NUCLEOTIDE SEQUENCE [LARGE SCALE GENOMIC DNA]</scope>
    <source>
        <strain evidence="4 5">NCTC8529</strain>
    </source>
</reference>